<reference evidence="19" key="1">
    <citation type="submission" date="2022-01" db="EMBL/GenBank/DDBJ databases">
        <authorList>
            <person name="Onele A.O."/>
            <person name="Anastasiia M.B."/>
            <person name="Ilya L.Y."/>
            <person name="Chasov A.V."/>
            <person name="Minibayeva F.V."/>
            <person name="Beckett R.P."/>
        </authorList>
    </citation>
    <scope>NUCLEOTIDE SEQUENCE</scope>
</reference>
<dbReference type="PROSITE" id="PS50873">
    <property type="entry name" value="PEROXIDASE_4"/>
    <property type="match status" value="1"/>
</dbReference>
<comment type="subcellular location">
    <subcellularLocation>
        <location evidence="17">Secreted</location>
    </subcellularLocation>
</comment>
<reference evidence="19" key="2">
    <citation type="journal article" date="2023" name="S. Afr. J. Bot.">
        <title>Class III peroxidase genes in the moss Dicranum scoparium: Identification and abiotic stress induced expression analysis.</title>
        <authorList>
            <person name="Onele A."/>
            <person name="Mazina A."/>
            <person name="Leksin I."/>
            <person name="Chasov A."/>
            <person name="Minibayeva F."/>
            <person name="Beckett R."/>
        </authorList>
    </citation>
    <scope>NUCLEOTIDE SEQUENCE</scope>
</reference>
<dbReference type="Gene3D" id="1.10.420.10">
    <property type="entry name" value="Peroxidase, domain 2"/>
    <property type="match status" value="1"/>
</dbReference>
<keyword evidence="10 16" id="KW-1015">Disulfide bond</keyword>
<feature type="binding site" evidence="14">
    <location>
        <position position="81"/>
    </location>
    <ligand>
        <name>Ca(2+)</name>
        <dbReference type="ChEBI" id="CHEBI:29108"/>
        <label>1</label>
    </ligand>
</feature>
<comment type="function">
    <text evidence="17">Removal of H(2)O(2), oxidation of toxic reductants, biosynthesis and degradation of lignin, suberization, auxin catabolism, response to environmental stresses such as wounding, pathogen attack and oxidative stress.</text>
</comment>
<feature type="non-terminal residue" evidence="19">
    <location>
        <position position="330"/>
    </location>
</feature>
<dbReference type="EC" id="1.11.1.7" evidence="3 17"/>
<dbReference type="PROSITE" id="PS00436">
    <property type="entry name" value="PEROXIDASE_2"/>
    <property type="match status" value="1"/>
</dbReference>
<organism evidence="19">
    <name type="scientific">Dicranum scoparium</name>
    <name type="common">Broom moss</name>
    <dbReference type="NCBI Taxonomy" id="3222"/>
    <lineage>
        <taxon>Eukaryota</taxon>
        <taxon>Viridiplantae</taxon>
        <taxon>Streptophyta</taxon>
        <taxon>Embryophyta</taxon>
        <taxon>Bryophyta</taxon>
        <taxon>Bryophytina</taxon>
        <taxon>Bryopsida</taxon>
        <taxon>Dicranidae</taxon>
        <taxon>Dicranales</taxon>
        <taxon>Dicranaceae</taxon>
        <taxon>Dicranum</taxon>
    </lineage>
</organism>
<comment type="similarity">
    <text evidence="17">Belongs to the peroxidase family. Classical plant (class III) peroxidase subfamily.</text>
</comment>
<feature type="binding site" evidence="14">
    <location>
        <position position="79"/>
    </location>
    <ligand>
        <name>Ca(2+)</name>
        <dbReference type="ChEBI" id="CHEBI:29108"/>
        <label>1</label>
    </ligand>
</feature>
<feature type="disulfide bond" evidence="16">
    <location>
        <begin position="73"/>
        <end position="78"/>
    </location>
</feature>
<keyword evidence="11" id="KW-0325">Glycoprotein</keyword>
<dbReference type="PANTHER" id="PTHR31517">
    <property type="match status" value="1"/>
</dbReference>
<evidence type="ECO:0000256" key="17">
    <source>
        <dbReference type="RuleBase" id="RU362060"/>
    </source>
</evidence>
<dbReference type="PROSITE" id="PS00435">
    <property type="entry name" value="PEROXIDASE_1"/>
    <property type="match status" value="1"/>
</dbReference>
<comment type="cofactor">
    <cofactor evidence="14 17">
        <name>heme b</name>
        <dbReference type="ChEBI" id="CHEBI:60344"/>
    </cofactor>
    <text evidence="14 17">Binds 1 heme b (iron(II)-protoporphyrin IX) group per subunit.</text>
</comment>
<evidence type="ECO:0000256" key="3">
    <source>
        <dbReference type="ARBA" id="ARBA00012313"/>
    </source>
</evidence>
<keyword evidence="5 17" id="KW-0349">Heme</keyword>
<feature type="signal peptide" evidence="17">
    <location>
        <begin position="1"/>
        <end position="28"/>
    </location>
</feature>
<feature type="active site" description="Proton acceptor" evidence="12">
    <location>
        <position position="71"/>
    </location>
</feature>
<feature type="site" description="Transition state stabilizer" evidence="15">
    <location>
        <position position="67"/>
    </location>
</feature>
<dbReference type="GO" id="GO:0020037">
    <property type="term" value="F:heme binding"/>
    <property type="evidence" value="ECO:0007669"/>
    <property type="project" value="UniProtKB-UniRule"/>
</dbReference>
<dbReference type="PRINTS" id="PR00461">
    <property type="entry name" value="PLPEROXIDASE"/>
</dbReference>
<feature type="binding site" evidence="14">
    <location>
        <position position="195"/>
    </location>
    <ligand>
        <name>Ca(2+)</name>
        <dbReference type="ChEBI" id="CHEBI:29108"/>
        <label>2</label>
    </ligand>
</feature>
<dbReference type="EMBL" id="BK061169">
    <property type="protein sequence ID" value="DBA08966.1"/>
    <property type="molecule type" value="mRNA"/>
</dbReference>
<dbReference type="InterPro" id="IPR019794">
    <property type="entry name" value="Peroxidases_AS"/>
</dbReference>
<evidence type="ECO:0000256" key="15">
    <source>
        <dbReference type="PIRSR" id="PIRSR600823-4"/>
    </source>
</evidence>
<evidence type="ECO:0000256" key="10">
    <source>
        <dbReference type="ARBA" id="ARBA00023157"/>
    </source>
</evidence>
<keyword evidence="7 14" id="KW-0106">Calcium</keyword>
<evidence type="ECO:0000256" key="4">
    <source>
        <dbReference type="ARBA" id="ARBA00022559"/>
    </source>
</evidence>
<dbReference type="CDD" id="cd00693">
    <property type="entry name" value="secretory_peroxidase"/>
    <property type="match status" value="1"/>
</dbReference>
<dbReference type="AlphaFoldDB" id="A0A9Y0T7T6"/>
<evidence type="ECO:0000256" key="7">
    <source>
        <dbReference type="ARBA" id="ARBA00022837"/>
    </source>
</evidence>
<keyword evidence="6 14" id="KW-0479">Metal-binding</keyword>
<comment type="catalytic activity">
    <reaction evidence="1 17">
        <text>2 a phenolic donor + H2O2 = 2 a phenolic radical donor + 2 H2O</text>
        <dbReference type="Rhea" id="RHEA:56136"/>
        <dbReference type="ChEBI" id="CHEBI:15377"/>
        <dbReference type="ChEBI" id="CHEBI:16240"/>
        <dbReference type="ChEBI" id="CHEBI:139520"/>
        <dbReference type="ChEBI" id="CHEBI:139521"/>
        <dbReference type="EC" id="1.11.1.7"/>
    </reaction>
</comment>
<evidence type="ECO:0000313" key="19">
    <source>
        <dbReference type="EMBL" id="DBA08966.1"/>
    </source>
</evidence>
<evidence type="ECO:0000256" key="2">
    <source>
        <dbReference type="ARBA" id="ARBA00006873"/>
    </source>
</evidence>
<comment type="cofactor">
    <cofactor evidence="14 17">
        <name>Ca(2+)</name>
        <dbReference type="ChEBI" id="CHEBI:29108"/>
    </cofactor>
    <text evidence="14 17">Binds 2 calcium ions per subunit.</text>
</comment>
<evidence type="ECO:0000256" key="6">
    <source>
        <dbReference type="ARBA" id="ARBA00022723"/>
    </source>
</evidence>
<dbReference type="InterPro" id="IPR010255">
    <property type="entry name" value="Haem_peroxidase_sf"/>
</dbReference>
<dbReference type="FunFam" id="1.10.520.10:FF:000001">
    <property type="entry name" value="Peroxidase"/>
    <property type="match status" value="1"/>
</dbReference>
<protein>
    <recommendedName>
        <fullName evidence="3 17">Peroxidase</fullName>
        <ecNumber evidence="3 17">1.11.1.7</ecNumber>
    </recommendedName>
</protein>
<accession>A0A9Y0T7T6</accession>
<dbReference type="PANTHER" id="PTHR31517:SF84">
    <property type="entry name" value="PEROXIDASE"/>
    <property type="match status" value="1"/>
</dbReference>
<evidence type="ECO:0000256" key="13">
    <source>
        <dbReference type="PIRSR" id="PIRSR600823-2"/>
    </source>
</evidence>
<dbReference type="GO" id="GO:0046872">
    <property type="term" value="F:metal ion binding"/>
    <property type="evidence" value="ECO:0007669"/>
    <property type="project" value="UniProtKB-UniRule"/>
</dbReference>
<name>A0A9Y0T7T6_DICSC</name>
<feature type="binding site" evidence="14">
    <location>
        <position position="242"/>
    </location>
    <ligand>
        <name>Ca(2+)</name>
        <dbReference type="ChEBI" id="CHEBI:29108"/>
        <label>2</label>
    </ligand>
</feature>
<dbReference type="InterPro" id="IPR000823">
    <property type="entry name" value="Peroxidase_pln"/>
</dbReference>
<keyword evidence="17" id="KW-0376">Hydrogen peroxide</keyword>
<evidence type="ECO:0000256" key="1">
    <source>
        <dbReference type="ARBA" id="ARBA00000189"/>
    </source>
</evidence>
<feature type="binding site" evidence="14">
    <location>
        <position position="75"/>
    </location>
    <ligand>
        <name>Ca(2+)</name>
        <dbReference type="ChEBI" id="CHEBI:29108"/>
        <label>1</label>
    </ligand>
</feature>
<dbReference type="Gene3D" id="1.10.520.10">
    <property type="match status" value="1"/>
</dbReference>
<evidence type="ECO:0000256" key="14">
    <source>
        <dbReference type="PIRSR" id="PIRSR600823-3"/>
    </source>
</evidence>
<evidence type="ECO:0000256" key="16">
    <source>
        <dbReference type="PIRSR" id="PIRSR600823-5"/>
    </source>
</evidence>
<feature type="binding site" evidence="14">
    <location>
        <position position="250"/>
    </location>
    <ligand>
        <name>Ca(2+)</name>
        <dbReference type="ChEBI" id="CHEBI:29108"/>
        <label>2</label>
    </ligand>
</feature>
<feature type="binding site" evidence="14">
    <location>
        <position position="77"/>
    </location>
    <ligand>
        <name>Ca(2+)</name>
        <dbReference type="ChEBI" id="CHEBI:29108"/>
        <label>1</label>
    </ligand>
</feature>
<dbReference type="InterPro" id="IPR002016">
    <property type="entry name" value="Haem_peroxidase"/>
</dbReference>
<keyword evidence="8 17" id="KW-0560">Oxidoreductase</keyword>
<feature type="domain" description="Plant heme peroxidase family profile" evidence="18">
    <location>
        <begin position="30"/>
        <end position="322"/>
    </location>
</feature>
<evidence type="ECO:0000256" key="8">
    <source>
        <dbReference type="ARBA" id="ARBA00023002"/>
    </source>
</evidence>
<feature type="disulfide bond" evidence="16">
    <location>
        <begin position="122"/>
        <end position="318"/>
    </location>
</feature>
<evidence type="ECO:0000256" key="9">
    <source>
        <dbReference type="ARBA" id="ARBA00023004"/>
    </source>
</evidence>
<dbReference type="PRINTS" id="PR00458">
    <property type="entry name" value="PEROXIDASE"/>
</dbReference>
<feature type="binding site" evidence="14">
    <location>
        <position position="245"/>
    </location>
    <ligand>
        <name>Ca(2+)</name>
        <dbReference type="ChEBI" id="CHEBI:29108"/>
        <label>2</label>
    </ligand>
</feature>
<feature type="chain" id="PRO_5041018622" description="Peroxidase" evidence="17">
    <location>
        <begin position="29"/>
        <end position="330"/>
    </location>
</feature>
<dbReference type="InterPro" id="IPR033905">
    <property type="entry name" value="Secretory_peroxidase"/>
</dbReference>
<dbReference type="GO" id="GO:0005576">
    <property type="term" value="C:extracellular region"/>
    <property type="evidence" value="ECO:0007669"/>
    <property type="project" value="UniProtKB-SubCell"/>
</dbReference>
<dbReference type="GO" id="GO:0042744">
    <property type="term" value="P:hydrogen peroxide catabolic process"/>
    <property type="evidence" value="ECO:0007669"/>
    <property type="project" value="UniProtKB-KW"/>
</dbReference>
<evidence type="ECO:0000256" key="12">
    <source>
        <dbReference type="PIRSR" id="PIRSR600823-1"/>
    </source>
</evidence>
<feature type="binding site" description="axial binding residue" evidence="14">
    <location>
        <position position="194"/>
    </location>
    <ligand>
        <name>heme b</name>
        <dbReference type="ChEBI" id="CHEBI:60344"/>
    </ligand>
    <ligandPart>
        <name>Fe</name>
        <dbReference type="ChEBI" id="CHEBI:18248"/>
    </ligandPart>
</feature>
<feature type="disulfide bond" evidence="16">
    <location>
        <begin position="201"/>
        <end position="228"/>
    </location>
</feature>
<proteinExistence type="evidence at transcript level"/>
<evidence type="ECO:0000256" key="5">
    <source>
        <dbReference type="ARBA" id="ARBA00022617"/>
    </source>
</evidence>
<dbReference type="FunFam" id="1.10.420.10:FF:000006">
    <property type="entry name" value="Peroxidase"/>
    <property type="match status" value="1"/>
</dbReference>
<dbReference type="GO" id="GO:0006979">
    <property type="term" value="P:response to oxidative stress"/>
    <property type="evidence" value="ECO:0007669"/>
    <property type="project" value="UniProtKB-UniRule"/>
</dbReference>
<dbReference type="Pfam" id="PF00141">
    <property type="entry name" value="peroxidase"/>
    <property type="match status" value="1"/>
</dbReference>
<keyword evidence="9 14" id="KW-0408">Iron</keyword>
<dbReference type="GO" id="GO:0140825">
    <property type="term" value="F:lactoperoxidase activity"/>
    <property type="evidence" value="ECO:0007669"/>
    <property type="project" value="UniProtKB-EC"/>
</dbReference>
<sequence length="330" mass="35209">MAPRGGHGSVMCLALGLVISHLLHIAASQLLQVGFYDQSCPLAEQIVRNAVERGVQQDHGNAPGLIRLHFHDCFVRGCDASVLLDGPKSEKVASPNFSLRGFEIVDAAKAELETQCPGVVSCADVLAFAARDSIELTGGKRWDVPAGRRDGNVSDNVEAEAMLPSPSLDVDQLTASFTRKGLSQSDMITLSGAHTIGRIHCSTVVARLYPTTDPDLDADLAAQLKSLCPQTGGSSSSTFNLDPTTPELFDNMYYSNLFAGKGVLQSDQILFESWSTKLPTMFNILSTTSFTSSFADAMLTMSQIDVKTGTDGDVRRLCRVVNPGSAAPPS</sequence>
<keyword evidence="17" id="KW-0964">Secreted</keyword>
<evidence type="ECO:0000256" key="11">
    <source>
        <dbReference type="ARBA" id="ARBA00023180"/>
    </source>
</evidence>
<feature type="binding site" evidence="14">
    <location>
        <position position="90"/>
    </location>
    <ligand>
        <name>Ca(2+)</name>
        <dbReference type="ChEBI" id="CHEBI:29108"/>
        <label>1</label>
    </ligand>
</feature>
<keyword evidence="4 17" id="KW-0575">Peroxidase</keyword>
<comment type="similarity">
    <text evidence="2">Belongs to the peroxidase family. Ascorbate peroxidase subfamily.</text>
</comment>
<keyword evidence="17" id="KW-0732">Signal</keyword>
<feature type="binding site" evidence="14">
    <location>
        <position position="72"/>
    </location>
    <ligand>
        <name>Ca(2+)</name>
        <dbReference type="ChEBI" id="CHEBI:29108"/>
        <label>1</label>
    </ligand>
</feature>
<evidence type="ECO:0000259" key="18">
    <source>
        <dbReference type="PROSITE" id="PS50873"/>
    </source>
</evidence>
<dbReference type="SUPFAM" id="SSF48113">
    <property type="entry name" value="Heme-dependent peroxidases"/>
    <property type="match status" value="1"/>
</dbReference>
<feature type="binding site" evidence="13">
    <location>
        <position position="164"/>
    </location>
    <ligand>
        <name>substrate</name>
    </ligand>
</feature>
<feature type="disulfide bond" evidence="16">
    <location>
        <begin position="40"/>
        <end position="116"/>
    </location>
</feature>
<dbReference type="InterPro" id="IPR019793">
    <property type="entry name" value="Peroxidases_heam-ligand_BS"/>
</dbReference>